<dbReference type="GO" id="GO:0008233">
    <property type="term" value="F:peptidase activity"/>
    <property type="evidence" value="ECO:0007669"/>
    <property type="project" value="UniProtKB-KW"/>
</dbReference>
<dbReference type="PANTHER" id="PTHR46732">
    <property type="entry name" value="ATP-DEPENDENT PROTEASE LA (LON) DOMAIN PROTEIN"/>
    <property type="match status" value="1"/>
</dbReference>
<evidence type="ECO:0000313" key="3">
    <source>
        <dbReference type="Proteomes" id="UP000027059"/>
    </source>
</evidence>
<keyword evidence="2" id="KW-0378">Hydrolase</keyword>
<keyword evidence="2" id="KW-0645">Protease</keyword>
<name>A0A059Y0B2_9BACT</name>
<dbReference type="HOGENOM" id="CLU_048359_2_1_0"/>
<dbReference type="OrthoDB" id="9807459at2"/>
<dbReference type="RefSeq" id="WP_014961595.1">
    <property type="nucleotide sequence ID" value="NZ_CP007243.1"/>
</dbReference>
<gene>
    <name evidence="2" type="ORF">Y981_09610</name>
</gene>
<dbReference type="SUPFAM" id="SSF88697">
    <property type="entry name" value="PUA domain-like"/>
    <property type="match status" value="1"/>
</dbReference>
<accession>A0A059Y0B2</accession>
<dbReference type="PANTHER" id="PTHR46732:SF8">
    <property type="entry name" value="ATP-DEPENDENT PROTEASE LA (LON) DOMAIN PROTEIN"/>
    <property type="match status" value="1"/>
</dbReference>
<evidence type="ECO:0000313" key="2">
    <source>
        <dbReference type="EMBL" id="AIA30897.1"/>
    </source>
</evidence>
<reference evidence="3" key="1">
    <citation type="submission" date="2014-02" db="EMBL/GenBank/DDBJ databases">
        <title>Complete genome sequence and comparative genomic analysis of the nitrogen-fixing bacterium Leptospirillum ferriphilum YSK.</title>
        <authorList>
            <person name="Guo X."/>
            <person name="Yin H."/>
            <person name="Liang Y."/>
            <person name="Hu Q."/>
            <person name="Ma L."/>
            <person name="Xiao Y."/>
            <person name="Zhang X."/>
            <person name="Qiu G."/>
            <person name="Liu X."/>
        </authorList>
    </citation>
    <scope>NUCLEOTIDE SEQUENCE [LARGE SCALE GENOMIC DNA]</scope>
    <source>
        <strain evidence="3">YSK</strain>
    </source>
</reference>
<dbReference type="EMBL" id="CP007243">
    <property type="protein sequence ID" value="AIA30897.1"/>
    <property type="molecule type" value="Genomic_DNA"/>
</dbReference>
<dbReference type="Gene3D" id="2.30.130.40">
    <property type="entry name" value="LON domain-like"/>
    <property type="match status" value="1"/>
</dbReference>
<dbReference type="Proteomes" id="UP000027059">
    <property type="component" value="Chromosome"/>
</dbReference>
<proteinExistence type="predicted"/>
<dbReference type="InterPro" id="IPR046336">
    <property type="entry name" value="Lon_prtase_N_sf"/>
</dbReference>
<keyword evidence="3" id="KW-1185">Reference proteome</keyword>
<dbReference type="InterPro" id="IPR015947">
    <property type="entry name" value="PUA-like_sf"/>
</dbReference>
<evidence type="ECO:0000259" key="1">
    <source>
        <dbReference type="PROSITE" id="PS51787"/>
    </source>
</evidence>
<sequence>MKLTIPLFPLPNVVLFPKTLRPLHIFEPRYRALVSEAIRTDSLVGMVLLKEGWEAQYDQSPPIEKIGCLGRIIQSNRLSDGRYYITLLGLSTFSLEKELEHPVFRRGEVSINESFSDVPLTSVEFDRLSQSLEETLTLLDLNRELSWIRDSTLDPEALVHHWSAFLPFTPEERQFLLESPTIKSQAGRLFDLLLFKRSEHDESQQAGNSESSSFEPYL</sequence>
<dbReference type="SMART" id="SM00464">
    <property type="entry name" value="LON"/>
    <property type="match status" value="1"/>
</dbReference>
<protein>
    <submittedName>
        <fullName evidence="2">Lon family ATPdependent protease</fullName>
    </submittedName>
</protein>
<feature type="domain" description="Lon N-terminal" evidence="1">
    <location>
        <begin position="5"/>
        <end position="197"/>
    </location>
</feature>
<dbReference type="PROSITE" id="PS51787">
    <property type="entry name" value="LON_N"/>
    <property type="match status" value="1"/>
</dbReference>
<dbReference type="KEGG" id="lfp:Y981_09610"/>
<dbReference type="InterPro" id="IPR003111">
    <property type="entry name" value="Lon_prtase_N"/>
</dbReference>
<dbReference type="GO" id="GO:0006508">
    <property type="term" value="P:proteolysis"/>
    <property type="evidence" value="ECO:0007669"/>
    <property type="project" value="UniProtKB-KW"/>
</dbReference>
<organism evidence="2 3">
    <name type="scientific">Leptospirillum ferriphilum YSK</name>
    <dbReference type="NCBI Taxonomy" id="1441628"/>
    <lineage>
        <taxon>Bacteria</taxon>
        <taxon>Pseudomonadati</taxon>
        <taxon>Nitrospirota</taxon>
        <taxon>Nitrospiria</taxon>
        <taxon>Nitrospirales</taxon>
        <taxon>Nitrospiraceae</taxon>
        <taxon>Leptospirillum</taxon>
    </lineage>
</organism>
<dbReference type="Pfam" id="PF02190">
    <property type="entry name" value="LON_substr_bdg"/>
    <property type="match status" value="1"/>
</dbReference>
<dbReference type="AlphaFoldDB" id="A0A059Y0B2"/>
<reference evidence="2 3" key="2">
    <citation type="journal article" date="2015" name="Biomed. Res. Int.">
        <title>Effects of Arsenite Resistance on the Growth and Functional Gene Expression of Leptospirillum ferriphilum and Acidithiobacillus thiooxidans in Pure Culture and Coculture.</title>
        <authorList>
            <person name="Jiang H."/>
            <person name="Liang Y."/>
            <person name="Yin H."/>
            <person name="Xiao Y."/>
            <person name="Guo X."/>
            <person name="Xu Y."/>
            <person name="Hu Q."/>
            <person name="Liu H."/>
            <person name="Liu X."/>
        </authorList>
    </citation>
    <scope>NUCLEOTIDE SEQUENCE [LARGE SCALE GENOMIC DNA]</scope>
    <source>
        <strain evidence="2 3">YSK</strain>
    </source>
</reference>